<dbReference type="EMBL" id="VIVK01000001">
    <property type="protein sequence ID" value="TWD79393.1"/>
    <property type="molecule type" value="Genomic_DNA"/>
</dbReference>
<reference evidence="1 2" key="1">
    <citation type="submission" date="2019-06" db="EMBL/GenBank/DDBJ databases">
        <title>Sequencing the genomes of 1000 actinobacteria strains.</title>
        <authorList>
            <person name="Klenk H.-P."/>
        </authorList>
    </citation>
    <scope>NUCLEOTIDE SEQUENCE [LARGE SCALE GENOMIC DNA]</scope>
    <source>
        <strain evidence="1 2">DSM 24683</strain>
    </source>
</reference>
<dbReference type="RefSeq" id="WP_170284529.1">
    <property type="nucleotide sequence ID" value="NZ_VIVK01000001.1"/>
</dbReference>
<protein>
    <submittedName>
        <fullName evidence="1">Uncharacterized protein</fullName>
    </submittedName>
</protein>
<name>A0A561BKN8_9ACTN</name>
<proteinExistence type="predicted"/>
<organism evidence="1 2">
    <name type="scientific">Kribbella amoyensis</name>
    <dbReference type="NCBI Taxonomy" id="996641"/>
    <lineage>
        <taxon>Bacteria</taxon>
        <taxon>Bacillati</taxon>
        <taxon>Actinomycetota</taxon>
        <taxon>Actinomycetes</taxon>
        <taxon>Propionibacteriales</taxon>
        <taxon>Kribbellaceae</taxon>
        <taxon>Kribbella</taxon>
    </lineage>
</organism>
<sequence length="46" mass="5257">MYVAYHLHWPHLAILDLEHATRATVIESIGRIRHQPGAPAPDQTWS</sequence>
<evidence type="ECO:0000313" key="2">
    <source>
        <dbReference type="Proteomes" id="UP000318380"/>
    </source>
</evidence>
<accession>A0A561BKN8</accession>
<evidence type="ECO:0000313" key="1">
    <source>
        <dbReference type="EMBL" id="TWD79393.1"/>
    </source>
</evidence>
<dbReference type="Proteomes" id="UP000318380">
    <property type="component" value="Unassembled WGS sequence"/>
</dbReference>
<gene>
    <name evidence="1" type="ORF">FB561_0451</name>
</gene>
<comment type="caution">
    <text evidence="1">The sequence shown here is derived from an EMBL/GenBank/DDBJ whole genome shotgun (WGS) entry which is preliminary data.</text>
</comment>
<keyword evidence="2" id="KW-1185">Reference proteome</keyword>
<dbReference type="AlphaFoldDB" id="A0A561BKN8"/>